<organism evidence="1 2">
    <name type="scientific">Bacillus salitolerans</name>
    <dbReference type="NCBI Taxonomy" id="1437434"/>
    <lineage>
        <taxon>Bacteria</taxon>
        <taxon>Bacillati</taxon>
        <taxon>Bacillota</taxon>
        <taxon>Bacilli</taxon>
        <taxon>Bacillales</taxon>
        <taxon>Bacillaceae</taxon>
        <taxon>Bacillus</taxon>
    </lineage>
</organism>
<proteinExistence type="predicted"/>
<evidence type="ECO:0000313" key="2">
    <source>
        <dbReference type="Proteomes" id="UP001597214"/>
    </source>
</evidence>
<dbReference type="RefSeq" id="WP_377930966.1">
    <property type="nucleotide sequence ID" value="NZ_JBHUEM010000057.1"/>
</dbReference>
<comment type="caution">
    <text evidence="1">The sequence shown here is derived from an EMBL/GenBank/DDBJ whole genome shotgun (WGS) entry which is preliminary data.</text>
</comment>
<gene>
    <name evidence="1" type="ORF">ACFSCX_24920</name>
</gene>
<sequence length="115" mass="13939">MKKYQEVKAYEISDYFKCMITQVVIIHSKDIAIYWTRDNVGYINEEMAKLKVREFPLDERVFVRDFGETSAREMIEEAVQEDYFTGFPIVVFWKEAKNDYYENWHSHFEIEDPTD</sequence>
<dbReference type="Proteomes" id="UP001597214">
    <property type="component" value="Unassembled WGS sequence"/>
</dbReference>
<evidence type="ECO:0000313" key="1">
    <source>
        <dbReference type="EMBL" id="MFD1739714.1"/>
    </source>
</evidence>
<reference evidence="2" key="1">
    <citation type="journal article" date="2019" name="Int. J. Syst. Evol. Microbiol.">
        <title>The Global Catalogue of Microorganisms (GCM) 10K type strain sequencing project: providing services to taxonomists for standard genome sequencing and annotation.</title>
        <authorList>
            <consortium name="The Broad Institute Genomics Platform"/>
            <consortium name="The Broad Institute Genome Sequencing Center for Infectious Disease"/>
            <person name="Wu L."/>
            <person name="Ma J."/>
        </authorList>
    </citation>
    <scope>NUCLEOTIDE SEQUENCE [LARGE SCALE GENOMIC DNA]</scope>
    <source>
        <strain evidence="2">CCUG 49339</strain>
    </source>
</reference>
<accession>A0ABW4LWY6</accession>
<protein>
    <submittedName>
        <fullName evidence="1">Uncharacterized protein</fullName>
    </submittedName>
</protein>
<name>A0ABW4LWY6_9BACI</name>
<keyword evidence="2" id="KW-1185">Reference proteome</keyword>
<dbReference type="EMBL" id="JBHUEM010000057">
    <property type="protein sequence ID" value="MFD1739714.1"/>
    <property type="molecule type" value="Genomic_DNA"/>
</dbReference>